<keyword evidence="2" id="KW-0808">Transferase</keyword>
<dbReference type="GO" id="GO:0016301">
    <property type="term" value="F:kinase activity"/>
    <property type="evidence" value="ECO:0007669"/>
    <property type="project" value="UniProtKB-KW"/>
</dbReference>
<evidence type="ECO:0000259" key="4">
    <source>
        <dbReference type="Pfam" id="PF00294"/>
    </source>
</evidence>
<evidence type="ECO:0000256" key="1">
    <source>
        <dbReference type="ARBA" id="ARBA00010688"/>
    </source>
</evidence>
<organism evidence="5 6">
    <name type="scientific">Oxynema aestuarii AP17</name>
    <dbReference type="NCBI Taxonomy" id="2064643"/>
    <lineage>
        <taxon>Bacteria</taxon>
        <taxon>Bacillati</taxon>
        <taxon>Cyanobacteriota</taxon>
        <taxon>Cyanophyceae</taxon>
        <taxon>Oscillatoriophycideae</taxon>
        <taxon>Oscillatoriales</taxon>
        <taxon>Oscillatoriaceae</taxon>
        <taxon>Oxynema</taxon>
        <taxon>Oxynema aestuarii</taxon>
    </lineage>
</organism>
<gene>
    <name evidence="5" type="ORF">HCG48_24395</name>
</gene>
<dbReference type="InterPro" id="IPR050306">
    <property type="entry name" value="PfkB_Carbo_kinase"/>
</dbReference>
<dbReference type="PANTHER" id="PTHR43085">
    <property type="entry name" value="HEXOKINASE FAMILY MEMBER"/>
    <property type="match status" value="1"/>
</dbReference>
<proteinExistence type="inferred from homology"/>
<dbReference type="Pfam" id="PF00294">
    <property type="entry name" value="PfkB"/>
    <property type="match status" value="1"/>
</dbReference>
<evidence type="ECO:0000256" key="3">
    <source>
        <dbReference type="ARBA" id="ARBA00022777"/>
    </source>
</evidence>
<evidence type="ECO:0000313" key="6">
    <source>
        <dbReference type="Proteomes" id="UP000500857"/>
    </source>
</evidence>
<sequence length="319" mass="35321">MSKEATPSRRLTPHSRRVLLALTSVFSPMFDICIIGHVTKDIIRIDGEITREIAGGTAIYSALALRSLGANVAVATKTAGDDRPFVNQELERWGITVFWQESEKTTIFENNYRRDNLDRRTQNVRAIADPFTVEDVAQIEAKIVHLGPLIQGDIPIDIISTIRDRNKFKTGQISLDAQGYLRRVDAAETVCPVDWKEKETGLQFVDILKVDRTEACLLSGCDRPEEAAKVLANLGVREVVITFGSGGSYIYTGDRGDRVPAFPPQEEVDPTGCGDTYIAGYLYQRLLGLQGREAGEFAARLATRKLEGFGPLKTGFDKK</sequence>
<dbReference type="Gene3D" id="3.40.1190.20">
    <property type="match status" value="1"/>
</dbReference>
<accession>A0A6H1U3E0</accession>
<dbReference type="EMBL" id="CP051167">
    <property type="protein sequence ID" value="QIZ73354.1"/>
    <property type="molecule type" value="Genomic_DNA"/>
</dbReference>
<dbReference type="RefSeq" id="WP_168571500.1">
    <property type="nucleotide sequence ID" value="NZ_CP051167.1"/>
</dbReference>
<protein>
    <submittedName>
        <fullName evidence="5">Ribokinase</fullName>
    </submittedName>
</protein>
<comment type="similarity">
    <text evidence="1">Belongs to the carbohydrate kinase PfkB family.</text>
</comment>
<dbReference type="KEGG" id="oxy:HCG48_24395"/>
<dbReference type="PANTHER" id="PTHR43085:SF57">
    <property type="entry name" value="CARBOHYDRATE KINASE PFKB DOMAIN-CONTAINING PROTEIN"/>
    <property type="match status" value="1"/>
</dbReference>
<keyword evidence="6" id="KW-1185">Reference proteome</keyword>
<evidence type="ECO:0000313" key="5">
    <source>
        <dbReference type="EMBL" id="QIZ73354.1"/>
    </source>
</evidence>
<feature type="domain" description="Carbohydrate kinase PfkB" evidence="4">
    <location>
        <begin position="31"/>
        <end position="303"/>
    </location>
</feature>
<dbReference type="Proteomes" id="UP000500857">
    <property type="component" value="Chromosome"/>
</dbReference>
<evidence type="ECO:0000256" key="2">
    <source>
        <dbReference type="ARBA" id="ARBA00022679"/>
    </source>
</evidence>
<reference evidence="5 6" key="1">
    <citation type="submission" date="2020-04" db="EMBL/GenBank/DDBJ databases">
        <authorList>
            <person name="Basu S."/>
            <person name="Maruthanayagam V."/>
            <person name="Chakraborty S."/>
            <person name="Pramanik A."/>
            <person name="Mukherjee J."/>
            <person name="Brink B."/>
        </authorList>
    </citation>
    <scope>NUCLEOTIDE SEQUENCE [LARGE SCALE GENOMIC DNA]</scope>
    <source>
        <strain evidence="5 6">AP17</strain>
    </source>
</reference>
<dbReference type="InterPro" id="IPR029056">
    <property type="entry name" value="Ribokinase-like"/>
</dbReference>
<dbReference type="SUPFAM" id="SSF53613">
    <property type="entry name" value="Ribokinase-like"/>
    <property type="match status" value="1"/>
</dbReference>
<name>A0A6H1U3E0_9CYAN</name>
<dbReference type="AlphaFoldDB" id="A0A6H1U3E0"/>
<dbReference type="InterPro" id="IPR011611">
    <property type="entry name" value="PfkB_dom"/>
</dbReference>
<keyword evidence="3 5" id="KW-0418">Kinase</keyword>